<evidence type="ECO:0000256" key="8">
    <source>
        <dbReference type="ARBA" id="ARBA00023170"/>
    </source>
</evidence>
<evidence type="ECO:0000256" key="6">
    <source>
        <dbReference type="ARBA" id="ARBA00023136"/>
    </source>
</evidence>
<evidence type="ECO:0000256" key="3">
    <source>
        <dbReference type="ARBA" id="ARBA00022692"/>
    </source>
</evidence>
<evidence type="ECO:0000256" key="5">
    <source>
        <dbReference type="ARBA" id="ARBA00023040"/>
    </source>
</evidence>
<evidence type="ECO:0000313" key="14">
    <source>
        <dbReference type="Proteomes" id="UP001347796"/>
    </source>
</evidence>
<feature type="transmembrane region" description="Helical" evidence="11">
    <location>
        <begin position="518"/>
        <end position="541"/>
    </location>
</feature>
<evidence type="ECO:0000256" key="4">
    <source>
        <dbReference type="ARBA" id="ARBA00022989"/>
    </source>
</evidence>
<feature type="transmembrane region" description="Helical" evidence="11">
    <location>
        <begin position="210"/>
        <end position="230"/>
    </location>
</feature>
<feature type="transmembrane region" description="Helical" evidence="11">
    <location>
        <begin position="487"/>
        <end position="506"/>
    </location>
</feature>
<feature type="compositionally biased region" description="Polar residues" evidence="10">
    <location>
        <begin position="442"/>
        <end position="451"/>
    </location>
</feature>
<dbReference type="GO" id="GO:0045202">
    <property type="term" value="C:synapse"/>
    <property type="evidence" value="ECO:0007669"/>
    <property type="project" value="GOC"/>
</dbReference>
<keyword evidence="4 11" id="KW-1133">Transmembrane helix</keyword>
<feature type="domain" description="G-protein coupled receptors family 1 profile" evidence="12">
    <location>
        <begin position="110"/>
        <end position="538"/>
    </location>
</feature>
<dbReference type="SMART" id="SM01381">
    <property type="entry name" value="7TM_GPCR_Srsx"/>
    <property type="match status" value="1"/>
</dbReference>
<evidence type="ECO:0000256" key="2">
    <source>
        <dbReference type="ARBA" id="ARBA00022475"/>
    </source>
</evidence>
<name>A0AAN8JFP1_PATCE</name>
<sequence length="561" mass="63914">MNFRDNTTDKDPGDKTTPDHFYNITTETTMLLTKGDYYQGMVTNTTTNLSVIFGNNTAQDVLWSPSICGSNSSDAWKLTTPICSTRFESFFVFVLVTLLLTLTIIITLVGNFMVLLALYRYRSLQTMSNCLIGNLAVSDLAISLLVLPISTGNDMLGYWVFGETMCTIWLCIDVLICTASIWGLCTIAFDRYTATVYPVWYHDKRSRKKALLYVSFVWIFSIVISFSPFIGWRDMIPSFYSHNDVLNRYECILFSTKSYVVYSAMGSFVLPLLLMTFLYIRIFIVLHKQSKTLKAKANLYYAQKNSTPNNLGHVGIERSVTRETNLDGNASQNAGSFYLEDMDETSMMESSVIITGQETVTDLSCRNSLLPIRENSPSYSKVDSSESDSDLSPKHEPKTNGLSNNNHMLPKSQSDINVIHNKISCDENGLLADSKRSKSANILSDSNLRQKSPSSSPAPKLARNNRMTLSMKRRFELREQRATKRMLTIMACFCVCWIPFLVMYLTRSFCTDCYMNEHIVSFIIWLGYANSCLNPILYTVFNEDFRRAFKKILRMDKKPRR</sequence>
<dbReference type="InterPro" id="IPR002002">
    <property type="entry name" value="Octopmn_rcpt"/>
</dbReference>
<evidence type="ECO:0000256" key="11">
    <source>
        <dbReference type="SAM" id="Phobius"/>
    </source>
</evidence>
<feature type="transmembrane region" description="Helical" evidence="11">
    <location>
        <begin position="90"/>
        <end position="119"/>
    </location>
</feature>
<gene>
    <name evidence="13" type="ORF">SNE40_017844</name>
</gene>
<feature type="transmembrane region" description="Helical" evidence="11">
    <location>
        <begin position="156"/>
        <end position="189"/>
    </location>
</feature>
<protein>
    <recommendedName>
        <fullName evidence="12">G-protein coupled receptors family 1 profile domain-containing protein</fullName>
    </recommendedName>
</protein>
<dbReference type="Pfam" id="PF00001">
    <property type="entry name" value="7tm_1"/>
    <property type="match status" value="1"/>
</dbReference>
<keyword evidence="9" id="KW-0807">Transducer</keyword>
<feature type="region of interest" description="Disordered" evidence="10">
    <location>
        <begin position="1"/>
        <end position="20"/>
    </location>
</feature>
<dbReference type="PRINTS" id="PR00237">
    <property type="entry name" value="GPCRRHODOPSN"/>
</dbReference>
<dbReference type="InterPro" id="IPR017452">
    <property type="entry name" value="GPCR_Rhodpsn_7TM"/>
</dbReference>
<dbReference type="GO" id="GO:0001591">
    <property type="term" value="F:dopamine neurotransmitter receptor activity, coupled via Gi/Go"/>
    <property type="evidence" value="ECO:0007669"/>
    <property type="project" value="TreeGrafter"/>
</dbReference>
<reference evidence="13 14" key="1">
    <citation type="submission" date="2024-01" db="EMBL/GenBank/DDBJ databases">
        <title>The genome of the rayed Mediterranean limpet Patella caerulea (Linnaeus, 1758).</title>
        <authorList>
            <person name="Anh-Thu Weber A."/>
            <person name="Halstead-Nussloch G."/>
        </authorList>
    </citation>
    <scope>NUCLEOTIDE SEQUENCE [LARGE SCALE GENOMIC DNA]</scope>
    <source>
        <strain evidence="13">AATW-2023a</strain>
        <tissue evidence="13">Whole specimen</tissue>
    </source>
</reference>
<proteinExistence type="predicted"/>
<feature type="transmembrane region" description="Helical" evidence="11">
    <location>
        <begin position="259"/>
        <end position="286"/>
    </location>
</feature>
<keyword evidence="7" id="KW-1015">Disulfide bond</keyword>
<keyword evidence="2" id="KW-1003">Cell membrane</keyword>
<evidence type="ECO:0000259" key="12">
    <source>
        <dbReference type="PROSITE" id="PS50262"/>
    </source>
</evidence>
<dbReference type="AlphaFoldDB" id="A0AAN8JFP1"/>
<dbReference type="InterPro" id="IPR000276">
    <property type="entry name" value="GPCR_Rhodpsn"/>
</dbReference>
<dbReference type="PROSITE" id="PS50262">
    <property type="entry name" value="G_PROTEIN_RECEP_F1_2"/>
    <property type="match status" value="1"/>
</dbReference>
<evidence type="ECO:0000313" key="13">
    <source>
        <dbReference type="EMBL" id="KAK6174603.1"/>
    </source>
</evidence>
<evidence type="ECO:0000256" key="7">
    <source>
        <dbReference type="ARBA" id="ARBA00023157"/>
    </source>
</evidence>
<dbReference type="GO" id="GO:0005886">
    <property type="term" value="C:plasma membrane"/>
    <property type="evidence" value="ECO:0007669"/>
    <property type="project" value="UniProtKB-SubCell"/>
</dbReference>
<keyword evidence="3 11" id="KW-0812">Transmembrane</keyword>
<comment type="caution">
    <text evidence="13">The sequence shown here is derived from an EMBL/GenBank/DDBJ whole genome shotgun (WGS) entry which is preliminary data.</text>
</comment>
<comment type="subcellular location">
    <subcellularLocation>
        <location evidence="1">Cell membrane</location>
        <topology evidence="1">Multi-pass membrane protein</topology>
    </subcellularLocation>
</comment>
<keyword evidence="8" id="KW-0675">Receptor</keyword>
<dbReference type="Gene3D" id="1.20.1070.10">
    <property type="entry name" value="Rhodopsin 7-helix transmembrane proteins"/>
    <property type="match status" value="2"/>
</dbReference>
<feature type="region of interest" description="Disordered" evidence="10">
    <location>
        <begin position="374"/>
        <end position="411"/>
    </location>
</feature>
<evidence type="ECO:0000256" key="1">
    <source>
        <dbReference type="ARBA" id="ARBA00004651"/>
    </source>
</evidence>
<dbReference type="CDD" id="cd14967">
    <property type="entry name" value="7tmA_amine_R-like"/>
    <property type="match status" value="1"/>
</dbReference>
<feature type="compositionally biased region" description="Polar residues" evidence="10">
    <location>
        <begin position="400"/>
        <end position="411"/>
    </location>
</feature>
<dbReference type="SUPFAM" id="SSF81321">
    <property type="entry name" value="Family A G protein-coupled receptor-like"/>
    <property type="match status" value="1"/>
</dbReference>
<dbReference type="PANTHER" id="PTHR24248:SF125">
    <property type="entry name" value="DOPAMINE D2-LIKE RECEPTOR"/>
    <property type="match status" value="1"/>
</dbReference>
<evidence type="ECO:0000256" key="9">
    <source>
        <dbReference type="ARBA" id="ARBA00023224"/>
    </source>
</evidence>
<dbReference type="GO" id="GO:0004989">
    <property type="term" value="F:octopamine receptor activity"/>
    <property type="evidence" value="ECO:0007669"/>
    <property type="project" value="InterPro"/>
</dbReference>
<dbReference type="EMBL" id="JAZGQO010000011">
    <property type="protein sequence ID" value="KAK6174603.1"/>
    <property type="molecule type" value="Genomic_DNA"/>
</dbReference>
<keyword evidence="6 11" id="KW-0472">Membrane</keyword>
<feature type="region of interest" description="Disordered" evidence="10">
    <location>
        <begin position="442"/>
        <end position="461"/>
    </location>
</feature>
<dbReference type="PRINTS" id="PR00664">
    <property type="entry name" value="OCTOPAMINER"/>
</dbReference>
<accession>A0AAN8JFP1</accession>
<dbReference type="Proteomes" id="UP001347796">
    <property type="component" value="Unassembled WGS sequence"/>
</dbReference>
<keyword evidence="14" id="KW-1185">Reference proteome</keyword>
<keyword evidence="5" id="KW-0297">G-protein coupled receptor</keyword>
<feature type="compositionally biased region" description="Basic and acidic residues" evidence="10">
    <location>
        <begin position="1"/>
        <end position="18"/>
    </location>
</feature>
<dbReference type="PANTHER" id="PTHR24248">
    <property type="entry name" value="ADRENERGIC RECEPTOR-RELATED G-PROTEIN COUPLED RECEPTOR"/>
    <property type="match status" value="1"/>
</dbReference>
<evidence type="ECO:0000256" key="10">
    <source>
        <dbReference type="SAM" id="MobiDB-lite"/>
    </source>
</evidence>
<organism evidence="13 14">
    <name type="scientific">Patella caerulea</name>
    <name type="common">Rayed Mediterranean limpet</name>
    <dbReference type="NCBI Taxonomy" id="87958"/>
    <lineage>
        <taxon>Eukaryota</taxon>
        <taxon>Metazoa</taxon>
        <taxon>Spiralia</taxon>
        <taxon>Lophotrochozoa</taxon>
        <taxon>Mollusca</taxon>
        <taxon>Gastropoda</taxon>
        <taxon>Patellogastropoda</taxon>
        <taxon>Patelloidea</taxon>
        <taxon>Patellidae</taxon>
        <taxon>Patella</taxon>
    </lineage>
</organism>
<feature type="transmembrane region" description="Helical" evidence="11">
    <location>
        <begin position="131"/>
        <end position="150"/>
    </location>
</feature>